<proteinExistence type="predicted"/>
<reference evidence="3 4" key="1">
    <citation type="submission" date="2022-02" db="EMBL/GenBank/DDBJ databases">
        <title>The car tank lid bacteriome: a reservoir of bacteria with potential in bioremediation of fuel.</title>
        <authorList>
            <person name="Vidal-Verdu A."/>
            <person name="Gomez-Martinez D."/>
            <person name="Latorre-Perez A."/>
            <person name="Pereto J."/>
            <person name="Porcar M."/>
        </authorList>
    </citation>
    <scope>NUCLEOTIDE SEQUENCE [LARGE SCALE GENOMIC DNA]</scope>
    <source>
        <strain evidence="3 4">4D.3</strain>
    </source>
</reference>
<gene>
    <name evidence="3" type="ORF">M1843_04075</name>
</gene>
<feature type="region of interest" description="Disordered" evidence="1">
    <location>
        <begin position="27"/>
        <end position="67"/>
    </location>
</feature>
<evidence type="ECO:0000256" key="2">
    <source>
        <dbReference type="SAM" id="SignalP"/>
    </source>
</evidence>
<keyword evidence="2" id="KW-0732">Signal</keyword>
<feature type="compositionally biased region" description="Low complexity" evidence="1">
    <location>
        <begin position="27"/>
        <end position="46"/>
    </location>
</feature>
<comment type="caution">
    <text evidence="3">The sequence shown here is derived from an EMBL/GenBank/DDBJ whole genome shotgun (WGS) entry which is preliminary data.</text>
</comment>
<protein>
    <submittedName>
        <fullName evidence="3">Uncharacterized protein</fullName>
    </submittedName>
</protein>
<feature type="compositionally biased region" description="Acidic residues" evidence="1">
    <location>
        <begin position="47"/>
        <end position="65"/>
    </location>
</feature>
<dbReference type="PROSITE" id="PS51257">
    <property type="entry name" value="PROKAR_LIPOPROTEIN"/>
    <property type="match status" value="1"/>
</dbReference>
<accession>A0ABT0J0A0</accession>
<sequence>MSIRQTKTRATAVAASALIALGLAACSGSGDADAGSSDAATSAAEETPAEETPAEETPAEEDAAAEGDVCSAVASLTDASAAMSDVDPTDLQPTVDKLEELTTTLEGVGEPPAEIADDWNTLTTSFRTASDGLSAAAEDPTDTEAMGKLQEAMSAMTASDFQDAAQSVGTYAGTHC</sequence>
<evidence type="ECO:0000313" key="3">
    <source>
        <dbReference type="EMBL" id="MCK9792925.1"/>
    </source>
</evidence>
<dbReference type="EMBL" id="JALQCY010000001">
    <property type="protein sequence ID" value="MCK9792925.1"/>
    <property type="molecule type" value="Genomic_DNA"/>
</dbReference>
<keyword evidence="4" id="KW-1185">Reference proteome</keyword>
<dbReference type="Proteomes" id="UP001651050">
    <property type="component" value="Unassembled WGS sequence"/>
</dbReference>
<evidence type="ECO:0000256" key="1">
    <source>
        <dbReference type="SAM" id="MobiDB-lite"/>
    </source>
</evidence>
<organism evidence="3 4">
    <name type="scientific">Isoptericola peretonis</name>
    <dbReference type="NCBI Taxonomy" id="2918523"/>
    <lineage>
        <taxon>Bacteria</taxon>
        <taxon>Bacillati</taxon>
        <taxon>Actinomycetota</taxon>
        <taxon>Actinomycetes</taxon>
        <taxon>Micrococcales</taxon>
        <taxon>Promicromonosporaceae</taxon>
        <taxon>Isoptericola</taxon>
    </lineage>
</organism>
<name>A0ABT0J0A0_9MICO</name>
<evidence type="ECO:0000313" key="4">
    <source>
        <dbReference type="Proteomes" id="UP001651050"/>
    </source>
</evidence>
<dbReference type="RefSeq" id="WP_416342767.1">
    <property type="nucleotide sequence ID" value="NZ_JALQCY010000001.1"/>
</dbReference>
<feature type="signal peptide" evidence="2">
    <location>
        <begin position="1"/>
        <end position="32"/>
    </location>
</feature>
<feature type="chain" id="PRO_5045287058" evidence="2">
    <location>
        <begin position="33"/>
        <end position="176"/>
    </location>
</feature>